<feature type="compositionally biased region" description="Low complexity" evidence="1">
    <location>
        <begin position="28"/>
        <end position="43"/>
    </location>
</feature>
<proteinExistence type="predicted"/>
<gene>
    <name evidence="2" type="ORF">ElyMa_003589700</name>
</gene>
<protein>
    <submittedName>
        <fullName evidence="2">Uncharacterized protein</fullName>
    </submittedName>
</protein>
<organism evidence="2 3">
    <name type="scientific">Elysia marginata</name>
    <dbReference type="NCBI Taxonomy" id="1093978"/>
    <lineage>
        <taxon>Eukaryota</taxon>
        <taxon>Metazoa</taxon>
        <taxon>Spiralia</taxon>
        <taxon>Lophotrochozoa</taxon>
        <taxon>Mollusca</taxon>
        <taxon>Gastropoda</taxon>
        <taxon>Heterobranchia</taxon>
        <taxon>Euthyneura</taxon>
        <taxon>Panpulmonata</taxon>
        <taxon>Sacoglossa</taxon>
        <taxon>Placobranchoidea</taxon>
        <taxon>Plakobranchidae</taxon>
        <taxon>Elysia</taxon>
    </lineage>
</organism>
<evidence type="ECO:0000313" key="3">
    <source>
        <dbReference type="Proteomes" id="UP000762676"/>
    </source>
</evidence>
<dbReference type="Proteomes" id="UP000762676">
    <property type="component" value="Unassembled WGS sequence"/>
</dbReference>
<evidence type="ECO:0000313" key="2">
    <source>
        <dbReference type="EMBL" id="GFR62769.1"/>
    </source>
</evidence>
<feature type="region of interest" description="Disordered" evidence="1">
    <location>
        <begin position="1"/>
        <end position="73"/>
    </location>
</feature>
<sequence>MGAKLTRLQDSVNNTRQRVSSSLAKRTANSGCSSSAANGAAAAELDGDCSDRERESLGVGDGGGKDDDGCNVDSEGCKSRTQDANNHGVVVLFLYCPLR</sequence>
<evidence type="ECO:0000256" key="1">
    <source>
        <dbReference type="SAM" id="MobiDB-lite"/>
    </source>
</evidence>
<feature type="compositionally biased region" description="Polar residues" evidence="1">
    <location>
        <begin position="8"/>
        <end position="24"/>
    </location>
</feature>
<name>A0AAV4EQ11_9GAST</name>
<dbReference type="AlphaFoldDB" id="A0AAV4EQ11"/>
<dbReference type="EMBL" id="BMAT01007356">
    <property type="protein sequence ID" value="GFR62769.1"/>
    <property type="molecule type" value="Genomic_DNA"/>
</dbReference>
<reference evidence="2 3" key="1">
    <citation type="journal article" date="2021" name="Elife">
        <title>Chloroplast acquisition without the gene transfer in kleptoplastic sea slugs, Plakobranchus ocellatus.</title>
        <authorList>
            <person name="Maeda T."/>
            <person name="Takahashi S."/>
            <person name="Yoshida T."/>
            <person name="Shimamura S."/>
            <person name="Takaki Y."/>
            <person name="Nagai Y."/>
            <person name="Toyoda A."/>
            <person name="Suzuki Y."/>
            <person name="Arimoto A."/>
            <person name="Ishii H."/>
            <person name="Satoh N."/>
            <person name="Nishiyama T."/>
            <person name="Hasebe M."/>
            <person name="Maruyama T."/>
            <person name="Minagawa J."/>
            <person name="Obokata J."/>
            <person name="Shigenobu S."/>
        </authorList>
    </citation>
    <scope>NUCLEOTIDE SEQUENCE [LARGE SCALE GENOMIC DNA]</scope>
</reference>
<keyword evidence="3" id="KW-1185">Reference proteome</keyword>
<comment type="caution">
    <text evidence="2">The sequence shown here is derived from an EMBL/GenBank/DDBJ whole genome shotgun (WGS) entry which is preliminary data.</text>
</comment>
<accession>A0AAV4EQ11</accession>